<dbReference type="Proteomes" id="UP001187192">
    <property type="component" value="Unassembled WGS sequence"/>
</dbReference>
<reference evidence="1" key="1">
    <citation type="submission" date="2023-07" db="EMBL/GenBank/DDBJ databases">
        <title>draft genome sequence of fig (Ficus carica).</title>
        <authorList>
            <person name="Takahashi T."/>
            <person name="Nishimura K."/>
        </authorList>
    </citation>
    <scope>NUCLEOTIDE SEQUENCE</scope>
</reference>
<comment type="caution">
    <text evidence="1">The sequence shown here is derived from an EMBL/GenBank/DDBJ whole genome shotgun (WGS) entry which is preliminary data.</text>
</comment>
<accession>A0AA88DVR1</accession>
<proteinExistence type="predicted"/>
<name>A0AA88DVR1_FICCA</name>
<evidence type="ECO:0000313" key="1">
    <source>
        <dbReference type="EMBL" id="GMN62987.1"/>
    </source>
</evidence>
<protein>
    <submittedName>
        <fullName evidence="1">Uncharacterized protein</fullName>
    </submittedName>
</protein>
<evidence type="ECO:0000313" key="2">
    <source>
        <dbReference type="Proteomes" id="UP001187192"/>
    </source>
</evidence>
<keyword evidence="2" id="KW-1185">Reference proteome</keyword>
<sequence length="77" mass="8773">MMASKLPDVILTYIRSGLIHGLSWIGLAAPTTPRLHATVSYLLVMLDTRRWDMAWLFVKLQDGDCYVFCNKIFVSVI</sequence>
<gene>
    <name evidence="1" type="ORF">TIFTF001_032067</name>
</gene>
<dbReference type="EMBL" id="BTGU01000139">
    <property type="protein sequence ID" value="GMN62987.1"/>
    <property type="molecule type" value="Genomic_DNA"/>
</dbReference>
<dbReference type="AlphaFoldDB" id="A0AA88DVR1"/>
<organism evidence="1 2">
    <name type="scientific">Ficus carica</name>
    <name type="common">Common fig</name>
    <dbReference type="NCBI Taxonomy" id="3494"/>
    <lineage>
        <taxon>Eukaryota</taxon>
        <taxon>Viridiplantae</taxon>
        <taxon>Streptophyta</taxon>
        <taxon>Embryophyta</taxon>
        <taxon>Tracheophyta</taxon>
        <taxon>Spermatophyta</taxon>
        <taxon>Magnoliopsida</taxon>
        <taxon>eudicotyledons</taxon>
        <taxon>Gunneridae</taxon>
        <taxon>Pentapetalae</taxon>
        <taxon>rosids</taxon>
        <taxon>fabids</taxon>
        <taxon>Rosales</taxon>
        <taxon>Moraceae</taxon>
        <taxon>Ficeae</taxon>
        <taxon>Ficus</taxon>
    </lineage>
</organism>